<dbReference type="Pfam" id="PF07578">
    <property type="entry name" value="LAB_N"/>
    <property type="match status" value="1"/>
</dbReference>
<dbReference type="SMART" id="SM01259">
    <property type="entry name" value="LAB_N"/>
    <property type="match status" value="1"/>
</dbReference>
<evidence type="ECO:0000313" key="3">
    <source>
        <dbReference type="EMBL" id="GHC62624.1"/>
    </source>
</evidence>
<name>A0A918WN97_9BACT</name>
<keyword evidence="1" id="KW-0472">Membrane</keyword>
<proteinExistence type="predicted"/>
<dbReference type="InterPro" id="IPR011499">
    <property type="entry name" value="Lipid_A_biosynth_N"/>
</dbReference>
<evidence type="ECO:0000259" key="2">
    <source>
        <dbReference type="SMART" id="SM01259"/>
    </source>
</evidence>
<reference evidence="3" key="2">
    <citation type="submission" date="2020-09" db="EMBL/GenBank/DDBJ databases">
        <authorList>
            <person name="Sun Q."/>
            <person name="Kim S."/>
        </authorList>
    </citation>
    <scope>NUCLEOTIDE SEQUENCE</scope>
    <source>
        <strain evidence="3">KCTC 12988</strain>
    </source>
</reference>
<dbReference type="GO" id="GO:0008915">
    <property type="term" value="F:lipid-A-disaccharide synthase activity"/>
    <property type="evidence" value="ECO:0007669"/>
    <property type="project" value="InterPro"/>
</dbReference>
<gene>
    <name evidence="3" type="ORF">GCM10007100_32610</name>
</gene>
<dbReference type="AlphaFoldDB" id="A0A918WN97"/>
<dbReference type="EMBL" id="BMXI01000015">
    <property type="protein sequence ID" value="GHC62624.1"/>
    <property type="molecule type" value="Genomic_DNA"/>
</dbReference>
<dbReference type="RefSeq" id="WP_377047607.1">
    <property type="nucleotide sequence ID" value="NZ_JBHLZH010000032.1"/>
</dbReference>
<feature type="domain" description="Lipid A biosynthesis N-terminal" evidence="2">
    <location>
        <begin position="48"/>
        <end position="120"/>
    </location>
</feature>
<dbReference type="GO" id="GO:0009245">
    <property type="term" value="P:lipid A biosynthetic process"/>
    <property type="evidence" value="ECO:0007669"/>
    <property type="project" value="InterPro"/>
</dbReference>
<organism evidence="3 4">
    <name type="scientific">Roseibacillus persicicus</name>
    <dbReference type="NCBI Taxonomy" id="454148"/>
    <lineage>
        <taxon>Bacteria</taxon>
        <taxon>Pseudomonadati</taxon>
        <taxon>Verrucomicrobiota</taxon>
        <taxon>Verrucomicrobiia</taxon>
        <taxon>Verrucomicrobiales</taxon>
        <taxon>Verrucomicrobiaceae</taxon>
        <taxon>Roseibacillus</taxon>
    </lineage>
</organism>
<dbReference type="GO" id="GO:0016020">
    <property type="term" value="C:membrane"/>
    <property type="evidence" value="ECO:0007669"/>
    <property type="project" value="GOC"/>
</dbReference>
<comment type="caution">
    <text evidence="3">The sequence shown here is derived from an EMBL/GenBank/DDBJ whole genome shotgun (WGS) entry which is preliminary data.</text>
</comment>
<feature type="transmembrane region" description="Helical" evidence="1">
    <location>
        <begin position="78"/>
        <end position="96"/>
    </location>
</feature>
<accession>A0A918WN97</accession>
<feature type="transmembrane region" description="Helical" evidence="1">
    <location>
        <begin position="102"/>
        <end position="120"/>
    </location>
</feature>
<dbReference type="Proteomes" id="UP000644507">
    <property type="component" value="Unassembled WGS sequence"/>
</dbReference>
<evidence type="ECO:0000256" key="1">
    <source>
        <dbReference type="SAM" id="Phobius"/>
    </source>
</evidence>
<sequence length="130" mass="14624">MFNPPMFDLLILAHEVADLPDGDGWMHSPFFKGSLFGQEVVLYPWKIIGYFGVTMFAGRWFPQLIASKKAKQVKMPRIFWIMSVLGSISLLTYFTFGKTDSVGVLANLFPSFVGLYNLILDLKTGPAPKE</sequence>
<keyword evidence="4" id="KW-1185">Reference proteome</keyword>
<evidence type="ECO:0000313" key="4">
    <source>
        <dbReference type="Proteomes" id="UP000644507"/>
    </source>
</evidence>
<keyword evidence="1" id="KW-0812">Transmembrane</keyword>
<keyword evidence="1" id="KW-1133">Transmembrane helix</keyword>
<protein>
    <recommendedName>
        <fullName evidence="2">Lipid A biosynthesis N-terminal domain-containing protein</fullName>
    </recommendedName>
</protein>
<reference evidence="3" key="1">
    <citation type="journal article" date="2014" name="Int. J. Syst. Evol. Microbiol.">
        <title>Complete genome sequence of Corynebacterium casei LMG S-19264T (=DSM 44701T), isolated from a smear-ripened cheese.</title>
        <authorList>
            <consortium name="US DOE Joint Genome Institute (JGI-PGF)"/>
            <person name="Walter F."/>
            <person name="Albersmeier A."/>
            <person name="Kalinowski J."/>
            <person name="Ruckert C."/>
        </authorList>
    </citation>
    <scope>NUCLEOTIDE SEQUENCE</scope>
    <source>
        <strain evidence="3">KCTC 12988</strain>
    </source>
</reference>